<dbReference type="Proteomes" id="UP001374584">
    <property type="component" value="Unassembled WGS sequence"/>
</dbReference>
<keyword evidence="1" id="KW-1133">Transmembrane helix</keyword>
<proteinExistence type="predicted"/>
<organism evidence="2 3">
    <name type="scientific">Phaseolus coccineus</name>
    <name type="common">Scarlet runner bean</name>
    <name type="synonym">Phaseolus multiflorus</name>
    <dbReference type="NCBI Taxonomy" id="3886"/>
    <lineage>
        <taxon>Eukaryota</taxon>
        <taxon>Viridiplantae</taxon>
        <taxon>Streptophyta</taxon>
        <taxon>Embryophyta</taxon>
        <taxon>Tracheophyta</taxon>
        <taxon>Spermatophyta</taxon>
        <taxon>Magnoliopsida</taxon>
        <taxon>eudicotyledons</taxon>
        <taxon>Gunneridae</taxon>
        <taxon>Pentapetalae</taxon>
        <taxon>rosids</taxon>
        <taxon>fabids</taxon>
        <taxon>Fabales</taxon>
        <taxon>Fabaceae</taxon>
        <taxon>Papilionoideae</taxon>
        <taxon>50 kb inversion clade</taxon>
        <taxon>NPAAA clade</taxon>
        <taxon>indigoferoid/millettioid clade</taxon>
        <taxon>Phaseoleae</taxon>
        <taxon>Phaseolus</taxon>
    </lineage>
</organism>
<evidence type="ECO:0000313" key="2">
    <source>
        <dbReference type="EMBL" id="KAK7377949.1"/>
    </source>
</evidence>
<keyword evidence="1" id="KW-0812">Transmembrane</keyword>
<sequence>MYLSLHISAQHDEILTHHLSVYLSIYRVRERENFSANLVDECEDFTRDDPFSSGVSRFGVTMIGGAISFSSGLVSFRLLVYKLCNDSLFFH</sequence>
<protein>
    <submittedName>
        <fullName evidence="2">Uncharacterized protein</fullName>
    </submittedName>
</protein>
<dbReference type="AlphaFoldDB" id="A0AAN9NWP3"/>
<feature type="transmembrane region" description="Helical" evidence="1">
    <location>
        <begin position="58"/>
        <end position="80"/>
    </location>
</feature>
<comment type="caution">
    <text evidence="2">The sequence shown here is derived from an EMBL/GenBank/DDBJ whole genome shotgun (WGS) entry which is preliminary data.</text>
</comment>
<accession>A0AAN9NWP3</accession>
<evidence type="ECO:0000313" key="3">
    <source>
        <dbReference type="Proteomes" id="UP001374584"/>
    </source>
</evidence>
<name>A0AAN9NWP3_PHACN</name>
<keyword evidence="3" id="KW-1185">Reference proteome</keyword>
<reference evidence="2 3" key="1">
    <citation type="submission" date="2024-01" db="EMBL/GenBank/DDBJ databases">
        <title>The genomes of 5 underutilized Papilionoideae crops provide insights into root nodulation and disease resistanc.</title>
        <authorList>
            <person name="Jiang F."/>
        </authorList>
    </citation>
    <scope>NUCLEOTIDE SEQUENCE [LARGE SCALE GENOMIC DNA]</scope>
    <source>
        <strain evidence="2">JINMINGXINNONG_FW02</strain>
        <tissue evidence="2">Leaves</tissue>
    </source>
</reference>
<dbReference type="EMBL" id="JAYMYR010000002">
    <property type="protein sequence ID" value="KAK7377949.1"/>
    <property type="molecule type" value="Genomic_DNA"/>
</dbReference>
<gene>
    <name evidence="2" type="ORF">VNO80_03384</name>
</gene>
<keyword evidence="1" id="KW-0472">Membrane</keyword>
<evidence type="ECO:0000256" key="1">
    <source>
        <dbReference type="SAM" id="Phobius"/>
    </source>
</evidence>